<feature type="compositionally biased region" description="Polar residues" evidence="2">
    <location>
        <begin position="379"/>
        <end position="389"/>
    </location>
</feature>
<dbReference type="GeneID" id="110081741"/>
<dbReference type="Proteomes" id="UP001652642">
    <property type="component" value="Chromosome 2"/>
</dbReference>
<feature type="compositionally biased region" description="Basic and acidic residues" evidence="2">
    <location>
        <begin position="814"/>
        <end position="823"/>
    </location>
</feature>
<dbReference type="PANTHER" id="PTHR18839:SF0">
    <property type="entry name" value="MITOTIC INTERACTOR AND SUBSTRATE OF PLK1 ISOFORM X1-RELATED"/>
    <property type="match status" value="1"/>
</dbReference>
<feature type="region of interest" description="Disordered" evidence="2">
    <location>
        <begin position="808"/>
        <end position="904"/>
    </location>
</feature>
<feature type="compositionally biased region" description="Polar residues" evidence="2">
    <location>
        <begin position="211"/>
        <end position="221"/>
    </location>
</feature>
<dbReference type="RefSeq" id="XP_020654376.2">
    <property type="nucleotide sequence ID" value="XM_020798717.2"/>
</dbReference>
<feature type="region of interest" description="Disordered" evidence="2">
    <location>
        <begin position="444"/>
        <end position="559"/>
    </location>
</feature>
<feature type="compositionally biased region" description="Low complexity" evidence="2">
    <location>
        <begin position="271"/>
        <end position="283"/>
    </location>
</feature>
<evidence type="ECO:0000256" key="2">
    <source>
        <dbReference type="SAM" id="MobiDB-lite"/>
    </source>
</evidence>
<dbReference type="InterPro" id="IPR029304">
    <property type="entry name" value="AKAP2_C"/>
</dbReference>
<feature type="compositionally biased region" description="Basic and acidic residues" evidence="2">
    <location>
        <begin position="141"/>
        <end position="154"/>
    </location>
</feature>
<evidence type="ECO:0000313" key="5">
    <source>
        <dbReference type="RefSeq" id="XP_020654376.2"/>
    </source>
</evidence>
<feature type="compositionally biased region" description="Low complexity" evidence="2">
    <location>
        <begin position="302"/>
        <end position="315"/>
    </location>
</feature>
<feature type="compositionally biased region" description="Basic and acidic residues" evidence="2">
    <location>
        <begin position="483"/>
        <end position="515"/>
    </location>
</feature>
<evidence type="ECO:0000256" key="1">
    <source>
        <dbReference type="ARBA" id="ARBA00023054"/>
    </source>
</evidence>
<protein>
    <submittedName>
        <fullName evidence="5">Uncharacterized protein MISP3 isoform X2</fullName>
    </submittedName>
</protein>
<reference evidence="4" key="1">
    <citation type="submission" date="2025-05" db="UniProtKB">
        <authorList>
            <consortium name="RefSeq"/>
        </authorList>
    </citation>
    <scope>NUCLEOTIDE SEQUENCE [LARGE SCALE GENOMIC DNA]</scope>
</reference>
<feature type="compositionally biased region" description="Basic and acidic residues" evidence="2">
    <location>
        <begin position="18"/>
        <end position="37"/>
    </location>
</feature>
<feature type="compositionally biased region" description="Basic and acidic residues" evidence="2">
    <location>
        <begin position="357"/>
        <end position="372"/>
    </location>
</feature>
<dbReference type="InterPro" id="IPR042779">
    <property type="entry name" value="MISP/MISP3-like"/>
</dbReference>
<keyword evidence="1" id="KW-0175">Coiled coil</keyword>
<evidence type="ECO:0000313" key="4">
    <source>
        <dbReference type="Proteomes" id="UP001652642"/>
    </source>
</evidence>
<feature type="region of interest" description="Disordered" evidence="2">
    <location>
        <begin position="598"/>
        <end position="634"/>
    </location>
</feature>
<feature type="compositionally biased region" description="Low complexity" evidence="2">
    <location>
        <begin position="229"/>
        <end position="239"/>
    </location>
</feature>
<dbReference type="PANTHER" id="PTHR18839">
    <property type="entry name" value="MITOTIC INTERACTOR AND SUBSTRATE OF PLK1 MISP FAMILY MEMBER"/>
    <property type="match status" value="1"/>
</dbReference>
<feature type="region of interest" description="Disordered" evidence="2">
    <location>
        <begin position="1"/>
        <end position="411"/>
    </location>
</feature>
<dbReference type="Pfam" id="PF15304">
    <property type="entry name" value="AKAP2_C"/>
    <property type="match status" value="1"/>
</dbReference>
<feature type="compositionally biased region" description="Basic and acidic residues" evidence="2">
    <location>
        <begin position="167"/>
        <end position="196"/>
    </location>
</feature>
<reference evidence="5" key="2">
    <citation type="submission" date="2025-08" db="UniProtKB">
        <authorList>
            <consortium name="RefSeq"/>
        </authorList>
    </citation>
    <scope>IDENTIFICATION</scope>
</reference>
<gene>
    <name evidence="5" type="primary">MISP3</name>
</gene>
<feature type="region of interest" description="Disordered" evidence="2">
    <location>
        <begin position="743"/>
        <end position="762"/>
    </location>
</feature>
<accession>A0A6J0U0Z4</accession>
<dbReference type="CTD" id="113230"/>
<name>A0A6J0U0Z4_9SAUR</name>
<feature type="compositionally biased region" description="Basic and acidic residues" evidence="2">
    <location>
        <begin position="445"/>
        <end position="454"/>
    </location>
</feature>
<sequence length="904" mass="96714">MTTETLSRPPPVTGVAHRGPESSEADLFRDVVEDRNEAGNVHATTMPGGSFLPPSDAALSTLAKEKGPEESPAPEQNEDQVEKGPLPPVMPSEGIKMADESNPSEQGHDVNGMQEPSLEQPKAEEASSLLAQEEGGSQPECHGKTPDALSERQHPVAVSVSEEEEESRQQPHSPERDITAPTDSPKEPDVGPEEKASPPAHQGKASDLPSEPQNSTTSSAQLDLEEESSTTGSHSQLSSVDSGSVEVTEVASSPEEADSSEDNGQATYAALVSPQSPSSLLPGPNSPKKEGDCCISPRHHSSASPSPAESEGTSSFGSIQEEIKEGCSEMPRDGEEERRPSEPVPPSLAPEGSSGNLKEHSLREDSGDHLQATEEEQVAQDTTCQSVAPSSPGLADPQADMGPSGQQRAAVTGCEAVPLPVLTPSPVATAGIFGPAHRGLAAECDDGHAWERQAVHKPSGGGGEDDTKPQVEAGGKAAAPGSERGEEAATRSPEPEGNKEPEGAKEPPRAKDLVRELPGLESPVGASDPSGPSEPSGAMVLASAEEPHEARYRAGSQDLASTAYPVPAAEHSVSNQVPSREGLLLDIGDPAELACSTPIADEPSAMDVSGCPTDWTEGAADSPEIPHSVPETPIEREIRLHQEREELLRRERGLANPRGTQEYVEVRIRPILNQSAGSSTLPKEKERQWAGVQMQREIQRECQREEDLVQLGKVRGAYDRGTPKELQEKKMIFEQHFSSESLASKKRVCSNSTEGSRGPSFTEADCATNMVILDSRALLHSQRPQPEKASSANPFFCLRAKSPQSLLEQEVQEAQERERELQRQRYSLYGSALPCPSAETTEQEEDVPTQPERPSCKKLDVTWPPPSSSETSQPERSPRVLRRQRSALIERWESGAVGKQENED</sequence>
<proteinExistence type="predicted"/>
<keyword evidence="4" id="KW-1185">Reference proteome</keyword>
<feature type="domain" description="A-kinase anchor protein 2 C-terminal" evidence="3">
    <location>
        <begin position="666"/>
        <end position="724"/>
    </location>
</feature>
<organism evidence="4 5">
    <name type="scientific">Pogona vitticeps</name>
    <name type="common">central bearded dragon</name>
    <dbReference type="NCBI Taxonomy" id="103695"/>
    <lineage>
        <taxon>Eukaryota</taxon>
        <taxon>Metazoa</taxon>
        <taxon>Chordata</taxon>
        <taxon>Craniata</taxon>
        <taxon>Vertebrata</taxon>
        <taxon>Euteleostomi</taxon>
        <taxon>Lepidosauria</taxon>
        <taxon>Squamata</taxon>
        <taxon>Bifurcata</taxon>
        <taxon>Unidentata</taxon>
        <taxon>Episquamata</taxon>
        <taxon>Toxicofera</taxon>
        <taxon>Iguania</taxon>
        <taxon>Acrodonta</taxon>
        <taxon>Agamidae</taxon>
        <taxon>Amphibolurinae</taxon>
        <taxon>Pogona</taxon>
    </lineage>
</organism>
<feature type="compositionally biased region" description="Basic and acidic residues" evidence="2">
    <location>
        <begin position="321"/>
        <end position="341"/>
    </location>
</feature>
<dbReference type="AlphaFoldDB" id="A0A6J0U0Z4"/>
<evidence type="ECO:0000259" key="3">
    <source>
        <dbReference type="Pfam" id="PF15304"/>
    </source>
</evidence>